<dbReference type="Pfam" id="PF05239">
    <property type="entry name" value="PRC"/>
    <property type="match status" value="1"/>
</dbReference>
<reference evidence="2 3" key="1">
    <citation type="journal article" date="2000" name="Nature">
        <title>The genome sequence of the thermoacidophilic scavenger Thermoplasma acidophilum.</title>
        <authorList>
            <person name="Ruepp A."/>
            <person name="Graml W."/>
            <person name="Santos-Martinez M.L."/>
            <person name="Koretke K.K."/>
            <person name="Volker C."/>
            <person name="Mewes H.W."/>
            <person name="Frishman D."/>
            <person name="Stocker S."/>
            <person name="Lupas A.N."/>
            <person name="Baumeister W."/>
        </authorList>
    </citation>
    <scope>NUCLEOTIDE SEQUENCE [LARGE SCALE GENOMIC DNA]</scope>
    <source>
        <strain evidence="3">ATCC 25905 / DSM 1728 / JCM 9062 / NBRC 15155 / AMRC-C165</strain>
    </source>
</reference>
<dbReference type="SUPFAM" id="SSF50346">
    <property type="entry name" value="PRC-barrel domain"/>
    <property type="match status" value="1"/>
</dbReference>
<accession>Q9HJM4</accession>
<evidence type="ECO:0000313" key="3">
    <source>
        <dbReference type="Proteomes" id="UP000001024"/>
    </source>
</evidence>
<evidence type="ECO:0000313" key="2">
    <source>
        <dbReference type="EMBL" id="CAC12072.1"/>
    </source>
</evidence>
<gene>
    <name evidence="2" type="ordered locus">Ta0943</name>
</gene>
<dbReference type="AlphaFoldDB" id="Q9HJM4"/>
<dbReference type="eggNOG" id="arCOG02155">
    <property type="taxonomic scope" value="Archaea"/>
</dbReference>
<evidence type="ECO:0000259" key="1">
    <source>
        <dbReference type="Pfam" id="PF05239"/>
    </source>
</evidence>
<name>Q9HJM4_THEAC</name>
<dbReference type="HOGENOM" id="CLU_170070_0_0_2"/>
<dbReference type="InterPro" id="IPR027275">
    <property type="entry name" value="PRC-brl_dom"/>
</dbReference>
<sequence>MDVVIEAEKEFDVASLIGKDVYTIKGIKVGRVNDIVLDFDKNQIHGIFIMNTNDRLVKNGDPISIPFNYVKAIGDIIILKSFPDLMHI</sequence>
<dbReference type="KEGG" id="tac:Ta0943"/>
<dbReference type="PANTHER" id="PTHR38137:SF1">
    <property type="entry name" value="PRC-BARREL DOMAIN-CONTAINING PROTEIN"/>
    <property type="match status" value="1"/>
</dbReference>
<dbReference type="InParanoid" id="Q9HJM4"/>
<dbReference type="PANTHER" id="PTHR38137">
    <property type="entry name" value="PRC-BARREL DOMAIN PROTEIN"/>
    <property type="match status" value="1"/>
</dbReference>
<dbReference type="STRING" id="273075.gene:9572161"/>
<feature type="domain" description="PRC-barrel" evidence="1">
    <location>
        <begin position="9"/>
        <end position="85"/>
    </location>
</feature>
<proteinExistence type="predicted"/>
<organism evidence="2 3">
    <name type="scientific">Thermoplasma acidophilum (strain ATCC 25905 / DSM 1728 / JCM 9062 / NBRC 15155 / AMRC-C165)</name>
    <dbReference type="NCBI Taxonomy" id="273075"/>
    <lineage>
        <taxon>Archaea</taxon>
        <taxon>Methanobacteriati</taxon>
        <taxon>Thermoplasmatota</taxon>
        <taxon>Thermoplasmata</taxon>
        <taxon>Thermoplasmatales</taxon>
        <taxon>Thermoplasmataceae</taxon>
        <taxon>Thermoplasma</taxon>
    </lineage>
</organism>
<dbReference type="PaxDb" id="273075-Ta0943"/>
<dbReference type="EMBL" id="AL445066">
    <property type="protein sequence ID" value="CAC12072.1"/>
    <property type="molecule type" value="Genomic_DNA"/>
</dbReference>
<dbReference type="Proteomes" id="UP000001024">
    <property type="component" value="Chromosome"/>
</dbReference>
<protein>
    <recommendedName>
        <fullName evidence="1">PRC-barrel domain-containing protein</fullName>
    </recommendedName>
</protein>
<dbReference type="InterPro" id="IPR011033">
    <property type="entry name" value="PRC_barrel-like_sf"/>
</dbReference>
<dbReference type="EnsemblBacteria" id="CAC12072">
    <property type="protein sequence ID" value="CAC12072"/>
    <property type="gene ID" value="CAC12072"/>
</dbReference>
<keyword evidence="3" id="KW-1185">Reference proteome</keyword>
<dbReference type="Gene3D" id="2.30.30.240">
    <property type="entry name" value="PRC-barrel domain"/>
    <property type="match status" value="1"/>
</dbReference>